<organism evidence="1 2">
    <name type="scientific">Methanolobus profundi</name>
    <dbReference type="NCBI Taxonomy" id="487685"/>
    <lineage>
        <taxon>Archaea</taxon>
        <taxon>Methanobacteriati</taxon>
        <taxon>Methanobacteriota</taxon>
        <taxon>Stenosarchaea group</taxon>
        <taxon>Methanomicrobia</taxon>
        <taxon>Methanosarcinales</taxon>
        <taxon>Methanosarcinaceae</taxon>
        <taxon>Methanolobus</taxon>
    </lineage>
</organism>
<dbReference type="OrthoDB" id="125466at2157"/>
<evidence type="ECO:0000313" key="1">
    <source>
        <dbReference type="EMBL" id="SFM93494.1"/>
    </source>
</evidence>
<gene>
    <name evidence="1" type="ORF">SAMN04488696_2921</name>
</gene>
<accession>A0A1I4UWY2</accession>
<reference evidence="2" key="1">
    <citation type="submission" date="2016-10" db="EMBL/GenBank/DDBJ databases">
        <authorList>
            <person name="Varghese N."/>
            <person name="Submissions S."/>
        </authorList>
    </citation>
    <scope>NUCLEOTIDE SEQUENCE [LARGE SCALE GENOMIC DNA]</scope>
    <source>
        <strain evidence="2">Mob M</strain>
    </source>
</reference>
<evidence type="ECO:0000313" key="2">
    <source>
        <dbReference type="Proteomes" id="UP000198535"/>
    </source>
</evidence>
<dbReference type="AlphaFoldDB" id="A0A1I4UWY2"/>
<sequence length="117" mass="12596">MTIHTIGLIHECTIVSGTQAGTDEYGSPVYAENSTVSPCRFLTSDDQGKIDVLESGEHSVSEISVILPSGIVVEAGDTISSTVPVYSHSYEVLSVIPITRLFNSTVHHYECKLKAVE</sequence>
<dbReference type="RefSeq" id="WP_091938230.1">
    <property type="nucleotide sequence ID" value="NZ_FOUJ01000009.1"/>
</dbReference>
<dbReference type="STRING" id="487685.SAMN04488696_2921"/>
<dbReference type="EMBL" id="FOUJ01000009">
    <property type="protein sequence ID" value="SFM93494.1"/>
    <property type="molecule type" value="Genomic_DNA"/>
</dbReference>
<proteinExistence type="predicted"/>
<protein>
    <submittedName>
        <fullName evidence="1">Minor capsid protein</fullName>
    </submittedName>
</protein>
<keyword evidence="2" id="KW-1185">Reference proteome</keyword>
<dbReference type="Proteomes" id="UP000198535">
    <property type="component" value="Unassembled WGS sequence"/>
</dbReference>
<name>A0A1I4UWY2_9EURY</name>